<gene>
    <name evidence="2" type="ORF">ACFOET_04455</name>
</gene>
<keyword evidence="3" id="KW-1185">Reference proteome</keyword>
<accession>A0ABV7JJ35</accession>
<feature type="region of interest" description="Disordered" evidence="1">
    <location>
        <begin position="191"/>
        <end position="212"/>
    </location>
</feature>
<feature type="region of interest" description="Disordered" evidence="1">
    <location>
        <begin position="32"/>
        <end position="51"/>
    </location>
</feature>
<evidence type="ECO:0000256" key="1">
    <source>
        <dbReference type="SAM" id="MobiDB-lite"/>
    </source>
</evidence>
<protein>
    <recommendedName>
        <fullName evidence="4">PQQ-like domain-containing protein</fullName>
    </recommendedName>
</protein>
<comment type="caution">
    <text evidence="2">The sequence shown here is derived from an EMBL/GenBank/DDBJ whole genome shotgun (WGS) entry which is preliminary data.</text>
</comment>
<evidence type="ECO:0008006" key="4">
    <source>
        <dbReference type="Google" id="ProtNLM"/>
    </source>
</evidence>
<name>A0ABV7JJ35_9SPHI</name>
<dbReference type="EMBL" id="JBHRTA010000009">
    <property type="protein sequence ID" value="MFC3196859.1"/>
    <property type="molecule type" value="Genomic_DNA"/>
</dbReference>
<feature type="compositionally biased region" description="Basic and acidic residues" evidence="1">
    <location>
        <begin position="193"/>
        <end position="208"/>
    </location>
</feature>
<organism evidence="2 3">
    <name type="scientific">Parapedobacter deserti</name>
    <dbReference type="NCBI Taxonomy" id="1912957"/>
    <lineage>
        <taxon>Bacteria</taxon>
        <taxon>Pseudomonadati</taxon>
        <taxon>Bacteroidota</taxon>
        <taxon>Sphingobacteriia</taxon>
        <taxon>Sphingobacteriales</taxon>
        <taxon>Sphingobacteriaceae</taxon>
        <taxon>Parapedobacter</taxon>
    </lineage>
</organism>
<proteinExistence type="predicted"/>
<dbReference type="Proteomes" id="UP001595526">
    <property type="component" value="Unassembled WGS sequence"/>
</dbReference>
<evidence type="ECO:0000313" key="3">
    <source>
        <dbReference type="Proteomes" id="UP001595526"/>
    </source>
</evidence>
<evidence type="ECO:0000313" key="2">
    <source>
        <dbReference type="EMBL" id="MFC3196859.1"/>
    </source>
</evidence>
<dbReference type="RefSeq" id="WP_379019983.1">
    <property type="nucleotide sequence ID" value="NZ_JBHRTA010000009.1"/>
</dbReference>
<sequence>MRNLLIVTAAVFIAILVTSYFYFSNLAQHEQSKQDAHETPEGESTPLTTAAEAGPSLAPNLTWAFDLNAQPTIEPAVFSYDDTSKFVMVQDAYHILYAISITGDKLWNAQLPGAIVGRIQQLDDHSLIFATAERLYRIDTEGDPLPGFSLRLPHRATERVTGYHENDGSLLIEVQATNRTLVYDGRGRHLRSRSGEKNRADKYAEQHHGRQPTSIDTLLRNIPTDCGPLFYYGPLQDGGGDFLICNEGGRTLYCYSIAE</sequence>
<reference evidence="3" key="1">
    <citation type="journal article" date="2019" name="Int. J. Syst. Evol. Microbiol.">
        <title>The Global Catalogue of Microorganisms (GCM) 10K type strain sequencing project: providing services to taxonomists for standard genome sequencing and annotation.</title>
        <authorList>
            <consortium name="The Broad Institute Genomics Platform"/>
            <consortium name="The Broad Institute Genome Sequencing Center for Infectious Disease"/>
            <person name="Wu L."/>
            <person name="Ma J."/>
        </authorList>
    </citation>
    <scope>NUCLEOTIDE SEQUENCE [LARGE SCALE GENOMIC DNA]</scope>
    <source>
        <strain evidence="3">KCTC 52416</strain>
    </source>
</reference>